<reference evidence="2 3" key="2">
    <citation type="submission" date="2021-10" db="EMBL/GenBank/DDBJ databases">
        <authorList>
            <person name="Piombo E."/>
        </authorList>
    </citation>
    <scope>NUCLEOTIDE SEQUENCE [LARGE SCALE GENOMIC DNA]</scope>
</reference>
<feature type="compositionally biased region" description="Polar residues" evidence="1">
    <location>
        <begin position="1"/>
        <end position="11"/>
    </location>
</feature>
<dbReference type="Proteomes" id="UP000754883">
    <property type="component" value="Unassembled WGS sequence"/>
</dbReference>
<organism evidence="2 3">
    <name type="scientific">Clonostachys byssicola</name>
    <dbReference type="NCBI Taxonomy" id="160290"/>
    <lineage>
        <taxon>Eukaryota</taxon>
        <taxon>Fungi</taxon>
        <taxon>Dikarya</taxon>
        <taxon>Ascomycota</taxon>
        <taxon>Pezizomycotina</taxon>
        <taxon>Sordariomycetes</taxon>
        <taxon>Hypocreomycetidae</taxon>
        <taxon>Hypocreales</taxon>
        <taxon>Bionectriaceae</taxon>
        <taxon>Clonostachys</taxon>
    </lineage>
</organism>
<gene>
    <name evidence="2" type="ORF">CBYS24578_00013381</name>
</gene>
<reference evidence="3" key="1">
    <citation type="submission" date="2019-06" db="EMBL/GenBank/DDBJ databases">
        <authorList>
            <person name="Broberg M."/>
        </authorList>
    </citation>
    <scope>NUCLEOTIDE SEQUENCE [LARGE SCALE GENOMIC DNA]</scope>
</reference>
<protein>
    <submittedName>
        <fullName evidence="2">Uncharacterized protein</fullName>
    </submittedName>
</protein>
<evidence type="ECO:0000313" key="3">
    <source>
        <dbReference type="Proteomes" id="UP000754883"/>
    </source>
</evidence>
<sequence>MVLQTKTLKNSRPSEKRTKRGTGLDHDSEPLQKRPRQSLRLNPPTPTKRGTKRNVETPDSVTPQKQSRRSPIEPPTAGTTDRPTDPIEFWAKERPQAIKLWYIWYIYIHNTERLELREEKSTPSESTVLCTTCDNNSLMEVH</sequence>
<dbReference type="OrthoDB" id="10486341at2759"/>
<comment type="caution">
    <text evidence="2">The sequence shown here is derived from an EMBL/GenBank/DDBJ whole genome shotgun (WGS) entry which is preliminary data.</text>
</comment>
<dbReference type="EMBL" id="CABFNO020001527">
    <property type="protein sequence ID" value="CAG9994328.1"/>
    <property type="molecule type" value="Genomic_DNA"/>
</dbReference>
<dbReference type="AlphaFoldDB" id="A0A9N9UP02"/>
<feature type="compositionally biased region" description="Basic and acidic residues" evidence="1">
    <location>
        <begin position="12"/>
        <end position="32"/>
    </location>
</feature>
<proteinExistence type="predicted"/>
<evidence type="ECO:0000313" key="2">
    <source>
        <dbReference type="EMBL" id="CAG9994328.1"/>
    </source>
</evidence>
<keyword evidence="3" id="KW-1185">Reference proteome</keyword>
<accession>A0A9N9UP02</accession>
<name>A0A9N9UP02_9HYPO</name>
<evidence type="ECO:0000256" key="1">
    <source>
        <dbReference type="SAM" id="MobiDB-lite"/>
    </source>
</evidence>
<feature type="region of interest" description="Disordered" evidence="1">
    <location>
        <begin position="1"/>
        <end position="87"/>
    </location>
</feature>